<dbReference type="Proteomes" id="UP000482800">
    <property type="component" value="Unassembled WGS sequence"/>
</dbReference>
<protein>
    <recommendedName>
        <fullName evidence="4">DUF1761 domain-containing protein</fullName>
    </recommendedName>
</protein>
<dbReference type="Pfam" id="PF08570">
    <property type="entry name" value="DUF1761"/>
    <property type="match status" value="1"/>
</dbReference>
<reference evidence="2 3" key="2">
    <citation type="submission" date="2020-03" db="EMBL/GenBank/DDBJ databases">
        <authorList>
            <person name="Ichikawa N."/>
            <person name="Kimura A."/>
            <person name="Kitahashi Y."/>
            <person name="Uohara A."/>
        </authorList>
    </citation>
    <scope>NUCLEOTIDE SEQUENCE [LARGE SCALE GENOMIC DNA]</scope>
    <source>
        <strain evidence="2 3">NBRC 108639</strain>
    </source>
</reference>
<feature type="transmembrane region" description="Helical" evidence="1">
    <location>
        <begin position="87"/>
        <end position="106"/>
    </location>
</feature>
<dbReference type="AlphaFoldDB" id="A0A6V8KAF9"/>
<reference evidence="2 3" key="1">
    <citation type="submission" date="2020-03" db="EMBL/GenBank/DDBJ databases">
        <title>Whole genome shotgun sequence of Phytohabitans houttuyneae NBRC 108639.</title>
        <authorList>
            <person name="Komaki H."/>
            <person name="Tamura T."/>
        </authorList>
    </citation>
    <scope>NUCLEOTIDE SEQUENCE [LARGE SCALE GENOMIC DNA]</scope>
    <source>
        <strain evidence="2 3">NBRC 108639</strain>
    </source>
</reference>
<organism evidence="2 3">
    <name type="scientific">Phytohabitans houttuyneae</name>
    <dbReference type="NCBI Taxonomy" id="1076126"/>
    <lineage>
        <taxon>Bacteria</taxon>
        <taxon>Bacillati</taxon>
        <taxon>Actinomycetota</taxon>
        <taxon>Actinomycetes</taxon>
        <taxon>Micromonosporales</taxon>
        <taxon>Micromonosporaceae</taxon>
    </lineage>
</organism>
<sequence length="141" mass="14388">MVDSLSVNVSWLGIIVGAIALFILGGIWYMPLFGKVYRRELGLSEPGEGESPLPPGKTLGKALAGQFIASLAIAGLLAWLIGNESAGHGAVVGLVGGVLVAAALTQLHQFEGKTLTHLLINVGYVVVGLTAVGAILGAFQA</sequence>
<keyword evidence="1" id="KW-0812">Transmembrane</keyword>
<feature type="transmembrane region" description="Helical" evidence="1">
    <location>
        <begin position="62"/>
        <end position="81"/>
    </location>
</feature>
<evidence type="ECO:0000313" key="3">
    <source>
        <dbReference type="Proteomes" id="UP000482800"/>
    </source>
</evidence>
<feature type="transmembrane region" description="Helical" evidence="1">
    <location>
        <begin position="12"/>
        <end position="30"/>
    </location>
</feature>
<evidence type="ECO:0000313" key="2">
    <source>
        <dbReference type="EMBL" id="GFJ80754.1"/>
    </source>
</evidence>
<accession>A0A6V8KAF9</accession>
<evidence type="ECO:0008006" key="4">
    <source>
        <dbReference type="Google" id="ProtNLM"/>
    </source>
</evidence>
<comment type="caution">
    <text evidence="2">The sequence shown here is derived from an EMBL/GenBank/DDBJ whole genome shotgun (WGS) entry which is preliminary data.</text>
</comment>
<evidence type="ECO:0000256" key="1">
    <source>
        <dbReference type="SAM" id="Phobius"/>
    </source>
</evidence>
<feature type="transmembrane region" description="Helical" evidence="1">
    <location>
        <begin position="118"/>
        <end position="139"/>
    </location>
</feature>
<dbReference type="RefSeq" id="WP_173058981.1">
    <property type="nucleotide sequence ID" value="NZ_BAABGO010000045.1"/>
</dbReference>
<dbReference type="InterPro" id="IPR013879">
    <property type="entry name" value="DUF1761"/>
</dbReference>
<gene>
    <name evidence="2" type="ORF">Phou_049340</name>
</gene>
<keyword evidence="1" id="KW-0472">Membrane</keyword>
<proteinExistence type="predicted"/>
<keyword evidence="3" id="KW-1185">Reference proteome</keyword>
<dbReference type="EMBL" id="BLPF01000002">
    <property type="protein sequence ID" value="GFJ80754.1"/>
    <property type="molecule type" value="Genomic_DNA"/>
</dbReference>
<keyword evidence="1" id="KW-1133">Transmembrane helix</keyword>
<name>A0A6V8KAF9_9ACTN</name>